<name>A0A8H7XSF8_PSICU</name>
<feature type="compositionally biased region" description="Polar residues" evidence="1">
    <location>
        <begin position="206"/>
        <end position="220"/>
    </location>
</feature>
<feature type="compositionally biased region" description="Basic residues" evidence="1">
    <location>
        <begin position="78"/>
        <end position="87"/>
    </location>
</feature>
<organism evidence="2">
    <name type="scientific">Psilocybe cubensis</name>
    <name type="common">Psychedelic mushroom</name>
    <name type="synonym">Stropharia cubensis</name>
    <dbReference type="NCBI Taxonomy" id="181762"/>
    <lineage>
        <taxon>Eukaryota</taxon>
        <taxon>Fungi</taxon>
        <taxon>Dikarya</taxon>
        <taxon>Basidiomycota</taxon>
        <taxon>Agaricomycotina</taxon>
        <taxon>Agaricomycetes</taxon>
        <taxon>Agaricomycetidae</taxon>
        <taxon>Agaricales</taxon>
        <taxon>Agaricineae</taxon>
        <taxon>Strophariaceae</taxon>
        <taxon>Psilocybe</taxon>
    </lineage>
</organism>
<feature type="compositionally biased region" description="Basic residues" evidence="1">
    <location>
        <begin position="287"/>
        <end position="302"/>
    </location>
</feature>
<comment type="caution">
    <text evidence="2">The sequence shown here is derived from an EMBL/GenBank/DDBJ whole genome shotgun (WGS) entry which is preliminary data.</text>
</comment>
<dbReference type="AlphaFoldDB" id="A0A8H7XSF8"/>
<feature type="region of interest" description="Disordered" evidence="1">
    <location>
        <begin position="144"/>
        <end position="229"/>
    </location>
</feature>
<evidence type="ECO:0000256" key="1">
    <source>
        <dbReference type="SAM" id="MobiDB-lite"/>
    </source>
</evidence>
<feature type="compositionally biased region" description="Low complexity" evidence="1">
    <location>
        <begin position="116"/>
        <end position="126"/>
    </location>
</feature>
<sequence length="351" mass="38107">MPLPVPVPAQAIPIPVVPRRPLKRSASTASLPTPPRTHRRHTRGRSRGSCDSDSDSDAHEHAVLSSDDDNDAIEAGIHQKHKNKKRRTGDAVEDNEEAFWLGSGTGSAGLNATLTGGSSKSGSSSKNHGVPLLYRRLLAQTETEVDVAPVSPPPSNRKTAVAVSPVSDPELTESPSPPFTPRTRSQTKKAALTLRDSPDNPFLVTPQKQLNSRSATTSPKTPTPLERPNLTYVFRGVRRVFNNPLFNHQEGRAYSPPPESKLPIDHPDYSPALNCPPKLLFPEARRGKGKKPVRATRNRKRSPSISGDEGEDEEHDLTAAIRPKLLNFGPPKAKVQTLDQELKSAGEPLST</sequence>
<evidence type="ECO:0000313" key="2">
    <source>
        <dbReference type="EMBL" id="KAG5164850.1"/>
    </source>
</evidence>
<feature type="region of interest" description="Disordered" evidence="1">
    <location>
        <begin position="1"/>
        <end position="128"/>
    </location>
</feature>
<feature type="region of interest" description="Disordered" evidence="1">
    <location>
        <begin position="280"/>
        <end position="351"/>
    </location>
</feature>
<dbReference type="OrthoDB" id="3364608at2759"/>
<reference evidence="2" key="1">
    <citation type="submission" date="2021-02" db="EMBL/GenBank/DDBJ databases">
        <title>Psilocybe cubensis genome.</title>
        <authorList>
            <person name="Mckernan K.J."/>
            <person name="Crawford S."/>
            <person name="Trippe A."/>
            <person name="Kane L.T."/>
            <person name="Mclaughlin S."/>
        </authorList>
    </citation>
    <scope>NUCLEOTIDE SEQUENCE [LARGE SCALE GENOMIC DNA]</scope>
    <source>
        <strain evidence="2">MGC-MH-2018</strain>
    </source>
</reference>
<gene>
    <name evidence="2" type="ORF">JR316_010495</name>
</gene>
<proteinExistence type="predicted"/>
<dbReference type="EMBL" id="JAFIQS010000011">
    <property type="protein sequence ID" value="KAG5164850.1"/>
    <property type="molecule type" value="Genomic_DNA"/>
</dbReference>
<feature type="compositionally biased region" description="Basic residues" evidence="1">
    <location>
        <begin position="36"/>
        <end position="46"/>
    </location>
</feature>
<protein>
    <submittedName>
        <fullName evidence="2">Uncharacterized protein</fullName>
    </submittedName>
</protein>
<accession>A0A8H7XSF8</accession>